<feature type="transmembrane region" description="Helical" evidence="1">
    <location>
        <begin position="116"/>
        <end position="136"/>
    </location>
</feature>
<dbReference type="RefSeq" id="WP_154381098.1">
    <property type="nucleotide sequence ID" value="NZ_WKJJ01000026.1"/>
</dbReference>
<protein>
    <submittedName>
        <fullName evidence="2">Uncharacterized protein</fullName>
    </submittedName>
</protein>
<gene>
    <name evidence="2" type="ORF">GJ700_30260</name>
</gene>
<name>A0A7X2LVY8_9BURK</name>
<keyword evidence="1" id="KW-0812">Transmembrane</keyword>
<reference evidence="2 3" key="1">
    <citation type="submission" date="2019-11" db="EMBL/GenBank/DDBJ databases">
        <title>Novel species isolated from a subtropical stream in China.</title>
        <authorList>
            <person name="Lu H."/>
        </authorList>
    </citation>
    <scope>NUCLEOTIDE SEQUENCE [LARGE SCALE GENOMIC DNA]</scope>
    <source>
        <strain evidence="2 3">FT92W</strain>
    </source>
</reference>
<keyword evidence="1" id="KW-1133">Transmembrane helix</keyword>
<feature type="transmembrane region" description="Helical" evidence="1">
    <location>
        <begin position="148"/>
        <end position="167"/>
    </location>
</feature>
<feature type="transmembrane region" description="Helical" evidence="1">
    <location>
        <begin position="84"/>
        <end position="104"/>
    </location>
</feature>
<dbReference type="Proteomes" id="UP000446768">
    <property type="component" value="Unassembled WGS sequence"/>
</dbReference>
<sequence>MRTVFFAVNWTASTLRVPAACYLYFRPYMQTSNRGWIFLAAVIAMCGAAIHIGAIFGGATWYAFFHAPPSIVVSAQAGTWPAPVSALVIAALMAICGAYAFSAAGVVRRLPLLRTALITIAGICLLRSLLLIPLAVKRPDLVDTFEAVAAAIWALAGIGFAVGFRAARAWPNAHSSGYATTSSS</sequence>
<keyword evidence="3" id="KW-1185">Reference proteome</keyword>
<proteinExistence type="predicted"/>
<feature type="transmembrane region" description="Helical" evidence="1">
    <location>
        <begin position="37"/>
        <end position="64"/>
    </location>
</feature>
<evidence type="ECO:0000313" key="3">
    <source>
        <dbReference type="Proteomes" id="UP000446768"/>
    </source>
</evidence>
<dbReference type="AlphaFoldDB" id="A0A7X2LVY8"/>
<keyword evidence="1" id="KW-0472">Membrane</keyword>
<evidence type="ECO:0000256" key="1">
    <source>
        <dbReference type="SAM" id="Phobius"/>
    </source>
</evidence>
<accession>A0A7X2LVY8</accession>
<organism evidence="2 3">
    <name type="scientific">Pseudoduganella rivuli</name>
    <dbReference type="NCBI Taxonomy" id="2666085"/>
    <lineage>
        <taxon>Bacteria</taxon>
        <taxon>Pseudomonadati</taxon>
        <taxon>Pseudomonadota</taxon>
        <taxon>Betaproteobacteria</taxon>
        <taxon>Burkholderiales</taxon>
        <taxon>Oxalobacteraceae</taxon>
        <taxon>Telluria group</taxon>
        <taxon>Pseudoduganella</taxon>
    </lineage>
</organism>
<evidence type="ECO:0000313" key="2">
    <source>
        <dbReference type="EMBL" id="MRV76006.1"/>
    </source>
</evidence>
<dbReference type="EMBL" id="WKJJ01000026">
    <property type="protein sequence ID" value="MRV76006.1"/>
    <property type="molecule type" value="Genomic_DNA"/>
</dbReference>
<comment type="caution">
    <text evidence="2">The sequence shown here is derived from an EMBL/GenBank/DDBJ whole genome shotgun (WGS) entry which is preliminary data.</text>
</comment>